<evidence type="ECO:0000256" key="4">
    <source>
        <dbReference type="ARBA" id="ARBA00022692"/>
    </source>
</evidence>
<dbReference type="RefSeq" id="WP_133515400.1">
    <property type="nucleotide sequence ID" value="NZ_SNWX01000016.1"/>
</dbReference>
<name>A0A4R6LL39_9FIRM</name>
<dbReference type="InterPro" id="IPR000515">
    <property type="entry name" value="MetI-like"/>
</dbReference>
<evidence type="ECO:0000256" key="7">
    <source>
        <dbReference type="RuleBase" id="RU363032"/>
    </source>
</evidence>
<feature type="transmembrane region" description="Helical" evidence="7">
    <location>
        <begin position="79"/>
        <end position="105"/>
    </location>
</feature>
<evidence type="ECO:0000259" key="8">
    <source>
        <dbReference type="PROSITE" id="PS50928"/>
    </source>
</evidence>
<evidence type="ECO:0000313" key="10">
    <source>
        <dbReference type="Proteomes" id="UP000295064"/>
    </source>
</evidence>
<feature type="transmembrane region" description="Helical" evidence="7">
    <location>
        <begin position="243"/>
        <end position="265"/>
    </location>
</feature>
<dbReference type="Pfam" id="PF00528">
    <property type="entry name" value="BPD_transp_1"/>
    <property type="match status" value="1"/>
</dbReference>
<evidence type="ECO:0000313" key="9">
    <source>
        <dbReference type="EMBL" id="TDO85929.1"/>
    </source>
</evidence>
<evidence type="ECO:0000256" key="1">
    <source>
        <dbReference type="ARBA" id="ARBA00004651"/>
    </source>
</evidence>
<feature type="transmembrane region" description="Helical" evidence="7">
    <location>
        <begin position="125"/>
        <end position="151"/>
    </location>
</feature>
<keyword evidence="6 7" id="KW-0472">Membrane</keyword>
<dbReference type="CDD" id="cd06261">
    <property type="entry name" value="TM_PBP2"/>
    <property type="match status" value="1"/>
</dbReference>
<protein>
    <submittedName>
        <fullName evidence="9">Peptide/nickel transport system permease protein</fullName>
    </submittedName>
</protein>
<dbReference type="PROSITE" id="PS50928">
    <property type="entry name" value="ABC_TM1"/>
    <property type="match status" value="1"/>
</dbReference>
<comment type="caution">
    <text evidence="9">The sequence shown here is derived from an EMBL/GenBank/DDBJ whole genome shotgun (WGS) entry which is preliminary data.</text>
</comment>
<dbReference type="InterPro" id="IPR035906">
    <property type="entry name" value="MetI-like_sf"/>
</dbReference>
<keyword evidence="2 7" id="KW-0813">Transport</keyword>
<feature type="transmembrane region" description="Helical" evidence="7">
    <location>
        <begin position="16"/>
        <end position="38"/>
    </location>
</feature>
<gene>
    <name evidence="9" type="ORF">DFR79_11656</name>
</gene>
<keyword evidence="5 7" id="KW-1133">Transmembrane helix</keyword>
<accession>A0A4R6LL39</accession>
<feature type="domain" description="ABC transmembrane type-1" evidence="8">
    <location>
        <begin position="81"/>
        <end position="265"/>
    </location>
</feature>
<reference evidence="9 10" key="1">
    <citation type="submission" date="2019-03" db="EMBL/GenBank/DDBJ databases">
        <title>Subsurface microbial communities from deep shales in Ohio and West Virginia, USA.</title>
        <authorList>
            <person name="Wrighton K."/>
        </authorList>
    </citation>
    <scope>NUCLEOTIDE SEQUENCE [LARGE SCALE GENOMIC DNA]</scope>
    <source>
        <strain evidence="9 10">MA284_T2</strain>
    </source>
</reference>
<keyword evidence="3" id="KW-1003">Cell membrane</keyword>
<dbReference type="SUPFAM" id="SSF161098">
    <property type="entry name" value="MetI-like"/>
    <property type="match status" value="1"/>
</dbReference>
<evidence type="ECO:0000256" key="3">
    <source>
        <dbReference type="ARBA" id="ARBA00022475"/>
    </source>
</evidence>
<dbReference type="GO" id="GO:0055085">
    <property type="term" value="P:transmembrane transport"/>
    <property type="evidence" value="ECO:0007669"/>
    <property type="project" value="InterPro"/>
</dbReference>
<dbReference type="EMBL" id="SNWX01000016">
    <property type="protein sequence ID" value="TDO85929.1"/>
    <property type="molecule type" value="Genomic_DNA"/>
</dbReference>
<dbReference type="PANTHER" id="PTHR43386:SF25">
    <property type="entry name" value="PEPTIDE ABC TRANSPORTER PERMEASE PROTEIN"/>
    <property type="match status" value="1"/>
</dbReference>
<dbReference type="AlphaFoldDB" id="A0A4R6LL39"/>
<dbReference type="PANTHER" id="PTHR43386">
    <property type="entry name" value="OLIGOPEPTIDE TRANSPORT SYSTEM PERMEASE PROTEIN APPC"/>
    <property type="match status" value="1"/>
</dbReference>
<evidence type="ECO:0000256" key="5">
    <source>
        <dbReference type="ARBA" id="ARBA00022989"/>
    </source>
</evidence>
<proteinExistence type="inferred from homology"/>
<evidence type="ECO:0000256" key="6">
    <source>
        <dbReference type="ARBA" id="ARBA00023136"/>
    </source>
</evidence>
<comment type="similarity">
    <text evidence="7">Belongs to the binding-protein-dependent transport system permease family.</text>
</comment>
<dbReference type="InterPro" id="IPR050366">
    <property type="entry name" value="BP-dependent_transpt_permease"/>
</dbReference>
<evidence type="ECO:0000256" key="2">
    <source>
        <dbReference type="ARBA" id="ARBA00022448"/>
    </source>
</evidence>
<organism evidence="9 10">
    <name type="scientific">Halanaerobium saccharolyticum</name>
    <dbReference type="NCBI Taxonomy" id="43595"/>
    <lineage>
        <taxon>Bacteria</taxon>
        <taxon>Bacillati</taxon>
        <taxon>Bacillota</taxon>
        <taxon>Clostridia</taxon>
        <taxon>Halanaerobiales</taxon>
        <taxon>Halanaerobiaceae</taxon>
        <taxon>Halanaerobium</taxon>
    </lineage>
</organism>
<dbReference type="Pfam" id="PF12911">
    <property type="entry name" value="OppC_N"/>
    <property type="match status" value="1"/>
</dbReference>
<comment type="subcellular location">
    <subcellularLocation>
        <location evidence="1 7">Cell membrane</location>
        <topology evidence="1 7">Multi-pass membrane protein</topology>
    </subcellularLocation>
</comment>
<dbReference type="Proteomes" id="UP000295064">
    <property type="component" value="Unassembled WGS sequence"/>
</dbReference>
<feature type="transmembrane region" description="Helical" evidence="7">
    <location>
        <begin position="197"/>
        <end position="223"/>
    </location>
</feature>
<dbReference type="GO" id="GO:0005886">
    <property type="term" value="C:plasma membrane"/>
    <property type="evidence" value="ECO:0007669"/>
    <property type="project" value="UniProtKB-SubCell"/>
</dbReference>
<keyword evidence="4 7" id="KW-0812">Transmembrane</keyword>
<dbReference type="OrthoDB" id="9797852at2"/>
<dbReference type="PRINTS" id="PR00173">
    <property type="entry name" value="EDTRNSPORT"/>
</dbReference>
<sequence length="280" mass="30945">MRLSKSFLKKLFRRKITIIGAVILFIIISMALLSPLIAPYDPMKINPIDRLQKPNSTHWFGTDNFGRDIFSRIIYGARITVLSGFGVVIFSIVFGVILGSLSGYFDTLGMFIMRIIDVVMAFPPIMLALALVAILGQGIINVIVAVGAVYLTRTARITYGLTLKIRKDAFVEAAVAEGASNARVLFMHIIPNLISPIIVQATFTFAFALLQMAALDFLGVGIPPQIPSWGNMLSSSQDYITRAPWLLLFPGIFIVITVLSFNLFGDALRDRLDPKFKDEL</sequence>
<dbReference type="InterPro" id="IPR025966">
    <property type="entry name" value="OppC_N"/>
</dbReference>
<dbReference type="Gene3D" id="1.10.3720.10">
    <property type="entry name" value="MetI-like"/>
    <property type="match status" value="1"/>
</dbReference>